<reference evidence="2" key="3">
    <citation type="submission" date="2025-08" db="UniProtKB">
        <authorList>
            <consortium name="Ensembl"/>
        </authorList>
    </citation>
    <scope>IDENTIFICATION</scope>
</reference>
<dbReference type="InParanoid" id="F6VAC9"/>
<proteinExistence type="predicted"/>
<dbReference type="OrthoDB" id="19657at2759"/>
<keyword evidence="3" id="KW-1185">Reference proteome</keyword>
<dbReference type="OMA" id="RFPQLWA"/>
<organism evidence="2 3">
    <name type="scientific">Ciona intestinalis</name>
    <name type="common">Transparent sea squirt</name>
    <name type="synonym">Ascidia intestinalis</name>
    <dbReference type="NCBI Taxonomy" id="7719"/>
    <lineage>
        <taxon>Eukaryota</taxon>
        <taxon>Metazoa</taxon>
        <taxon>Chordata</taxon>
        <taxon>Tunicata</taxon>
        <taxon>Ascidiacea</taxon>
        <taxon>Phlebobranchia</taxon>
        <taxon>Cionidae</taxon>
        <taxon>Ciona</taxon>
    </lineage>
</organism>
<dbReference type="KEGG" id="cin:100176213"/>
<dbReference type="GO" id="GO:0017171">
    <property type="term" value="F:serine hydrolase activity"/>
    <property type="evidence" value="ECO:0000318"/>
    <property type="project" value="GO_Central"/>
</dbReference>
<evidence type="ECO:0000313" key="2">
    <source>
        <dbReference type="Ensembl" id="ENSCINP00000010598.3"/>
    </source>
</evidence>
<accession>A0A1W2WG37</accession>
<dbReference type="PANTHER" id="PTHR46331:SF2">
    <property type="entry name" value="VALACYCLOVIR HYDROLASE"/>
    <property type="match status" value="1"/>
</dbReference>
<dbReference type="HOGENOM" id="CLU_020336_50_5_1"/>
<accession>F6VAC9</accession>
<sequence>MLFKQFLQSTAKTQCWSFLNRGLYINKKSTRTMGSKVMVNGVNLYYEKVGTGEHVVLLVPGALGSTKTDFKPQLENLNRDKFTVIGWDPRGYGQSRPPNRECKPDFIFRDAEDAVSLMENLGFETYSLLGWSDGANISAVMAARWSERVRKLVIWGGNSYFTQQELELYQSIRDLSTWSKSMLNPMVEVYGKEYFEKTWHAWIDMFTEMAGGRKEDTNLYNEELCKIKADTLIIHGQKDALVPDFHPKHFAKNIQNSRLVVWEDGKHNLHLRFADRFNELVQSFLLENTSNL</sequence>
<gene>
    <name evidence="2" type="primary">LOC100176213</name>
</gene>
<dbReference type="Gene3D" id="3.40.50.1820">
    <property type="entry name" value="alpha/beta hydrolase"/>
    <property type="match status" value="1"/>
</dbReference>
<evidence type="ECO:0000259" key="1">
    <source>
        <dbReference type="Pfam" id="PF00561"/>
    </source>
</evidence>
<dbReference type="ESTHER" id="cioin-f6vac9">
    <property type="family name" value="Valacyclovir-hydrolase"/>
</dbReference>
<reference evidence="2" key="2">
    <citation type="journal article" date="2008" name="Genome Biol.">
        <title>Improved genome assembly and evidence-based global gene model set for the chordate Ciona intestinalis: new insight into intron and operon populations.</title>
        <authorList>
            <person name="Satou Y."/>
            <person name="Mineta K."/>
            <person name="Ogasawara M."/>
            <person name="Sasakura Y."/>
            <person name="Shoguchi E."/>
            <person name="Ueno K."/>
            <person name="Yamada L."/>
            <person name="Matsumoto J."/>
            <person name="Wasserscheid J."/>
            <person name="Dewar K."/>
            <person name="Wiley G.B."/>
            <person name="Macmil S.L."/>
            <person name="Roe B.A."/>
            <person name="Zeller R.W."/>
            <person name="Hastings K.E."/>
            <person name="Lemaire P."/>
            <person name="Lindquist E."/>
            <person name="Endo T."/>
            <person name="Hotta K."/>
            <person name="Inaba K."/>
        </authorList>
    </citation>
    <scope>NUCLEOTIDE SEQUENCE [LARGE SCALE GENOMIC DNA]</scope>
    <source>
        <strain evidence="2">wild type</strain>
    </source>
</reference>
<dbReference type="InterPro" id="IPR029058">
    <property type="entry name" value="AB_hydrolase_fold"/>
</dbReference>
<dbReference type="Proteomes" id="UP000008144">
    <property type="component" value="Chromosome 9"/>
</dbReference>
<reference evidence="3" key="1">
    <citation type="journal article" date="2002" name="Science">
        <title>The draft genome of Ciona intestinalis: insights into chordate and vertebrate origins.</title>
        <authorList>
            <person name="Dehal P."/>
            <person name="Satou Y."/>
            <person name="Campbell R.K."/>
            <person name="Chapman J."/>
            <person name="Degnan B."/>
            <person name="De Tomaso A."/>
            <person name="Davidson B."/>
            <person name="Di Gregorio A."/>
            <person name="Gelpke M."/>
            <person name="Goodstein D.M."/>
            <person name="Harafuji N."/>
            <person name="Hastings K.E."/>
            <person name="Ho I."/>
            <person name="Hotta K."/>
            <person name="Huang W."/>
            <person name="Kawashima T."/>
            <person name="Lemaire P."/>
            <person name="Martinez D."/>
            <person name="Meinertzhagen I.A."/>
            <person name="Necula S."/>
            <person name="Nonaka M."/>
            <person name="Putnam N."/>
            <person name="Rash S."/>
            <person name="Saiga H."/>
            <person name="Satake M."/>
            <person name="Terry A."/>
            <person name="Yamada L."/>
            <person name="Wang H.G."/>
            <person name="Awazu S."/>
            <person name="Azumi K."/>
            <person name="Boore J."/>
            <person name="Branno M."/>
            <person name="Chin-Bow S."/>
            <person name="DeSantis R."/>
            <person name="Doyle S."/>
            <person name="Francino P."/>
            <person name="Keys D.N."/>
            <person name="Haga S."/>
            <person name="Hayashi H."/>
            <person name="Hino K."/>
            <person name="Imai K.S."/>
            <person name="Inaba K."/>
            <person name="Kano S."/>
            <person name="Kobayashi K."/>
            <person name="Kobayashi M."/>
            <person name="Lee B.I."/>
            <person name="Makabe K.W."/>
            <person name="Manohar C."/>
            <person name="Matassi G."/>
            <person name="Medina M."/>
            <person name="Mochizuki Y."/>
            <person name="Mount S."/>
            <person name="Morishita T."/>
            <person name="Miura S."/>
            <person name="Nakayama A."/>
            <person name="Nishizaka S."/>
            <person name="Nomoto H."/>
            <person name="Ohta F."/>
            <person name="Oishi K."/>
            <person name="Rigoutsos I."/>
            <person name="Sano M."/>
            <person name="Sasaki A."/>
            <person name="Sasakura Y."/>
            <person name="Shoguchi E."/>
            <person name="Shin-i T."/>
            <person name="Spagnuolo A."/>
            <person name="Stainier D."/>
            <person name="Suzuki M.M."/>
            <person name="Tassy O."/>
            <person name="Takatori N."/>
            <person name="Tokuoka M."/>
            <person name="Yagi K."/>
            <person name="Yoshizaki F."/>
            <person name="Wada S."/>
            <person name="Zhang C."/>
            <person name="Hyatt P.D."/>
            <person name="Larimer F."/>
            <person name="Detter C."/>
            <person name="Doggett N."/>
            <person name="Glavina T."/>
            <person name="Hawkins T."/>
            <person name="Richardson P."/>
            <person name="Lucas S."/>
            <person name="Kohara Y."/>
            <person name="Levine M."/>
            <person name="Satoh N."/>
            <person name="Rokhsar D.S."/>
        </authorList>
    </citation>
    <scope>NUCLEOTIDE SEQUENCE [LARGE SCALE GENOMIC DNA]</scope>
</reference>
<dbReference type="EMBL" id="EAAA01002843">
    <property type="status" value="NOT_ANNOTATED_CDS"/>
    <property type="molecule type" value="Genomic_DNA"/>
</dbReference>
<dbReference type="GeneTree" id="ENSGT00390000004746"/>
<dbReference type="InterPro" id="IPR000073">
    <property type="entry name" value="AB_hydrolase_1"/>
</dbReference>
<evidence type="ECO:0000313" key="3">
    <source>
        <dbReference type="Proteomes" id="UP000008144"/>
    </source>
</evidence>
<dbReference type="RefSeq" id="XP_002127049.2">
    <property type="nucleotide sequence ID" value="XM_002127013.5"/>
</dbReference>
<dbReference type="AlphaFoldDB" id="F6VAC9"/>
<dbReference type="STRING" id="7719.ENSCINP00000010598"/>
<dbReference type="GeneID" id="100176213"/>
<reference evidence="2" key="4">
    <citation type="submission" date="2025-09" db="UniProtKB">
        <authorList>
            <consortium name="Ensembl"/>
        </authorList>
    </citation>
    <scope>IDENTIFICATION</scope>
</reference>
<feature type="domain" description="AB hydrolase-1" evidence="1">
    <location>
        <begin position="55"/>
        <end position="171"/>
    </location>
</feature>
<name>F6VAC9_CIOIN</name>
<dbReference type="MEROPS" id="S33.A92"/>
<dbReference type="Pfam" id="PF00561">
    <property type="entry name" value="Abhydrolase_1"/>
    <property type="match status" value="1"/>
</dbReference>
<dbReference type="Ensembl" id="ENSCINT00000010598.3">
    <property type="protein sequence ID" value="ENSCINP00000010598.3"/>
    <property type="gene ID" value="ENSCING00000005148.3"/>
</dbReference>
<dbReference type="FunCoup" id="F6VAC9">
    <property type="interactions" value="17"/>
</dbReference>
<dbReference type="PANTHER" id="PTHR46331">
    <property type="entry name" value="VALACYCLOVIR HYDROLASE"/>
    <property type="match status" value="1"/>
</dbReference>
<dbReference type="SUPFAM" id="SSF53474">
    <property type="entry name" value="alpha/beta-Hydrolases"/>
    <property type="match status" value="1"/>
</dbReference>
<protein>
    <submittedName>
        <fullName evidence="2">Valacyclovir hydrolase-like</fullName>
    </submittedName>
</protein>